<dbReference type="Proteomes" id="UP000619376">
    <property type="component" value="Unassembled WGS sequence"/>
</dbReference>
<dbReference type="InterPro" id="IPR025110">
    <property type="entry name" value="AMP-bd_C"/>
</dbReference>
<dbReference type="Proteomes" id="UP000539473">
    <property type="component" value="Unassembled WGS sequence"/>
</dbReference>
<feature type="domain" description="AMP-binding enzyme C-terminal" evidence="8">
    <location>
        <begin position="537"/>
        <end position="612"/>
    </location>
</feature>
<comment type="caution">
    <text evidence="11">The sequence shown here is derived from an EMBL/GenBank/DDBJ whole genome shotgun (WGS) entry which is preliminary data.</text>
</comment>
<feature type="domain" description="AMP-dependent synthetase/ligase" evidence="7">
    <location>
        <begin position="94"/>
        <end position="476"/>
    </location>
</feature>
<reference evidence="10" key="4">
    <citation type="submission" date="2024-05" db="EMBL/GenBank/DDBJ databases">
        <authorList>
            <person name="Sun Q."/>
            <person name="Zhou Y."/>
        </authorList>
    </citation>
    <scope>NUCLEOTIDE SEQUENCE</scope>
    <source>
        <strain evidence="10">CGMCC 1.18437</strain>
    </source>
</reference>
<feature type="binding site" evidence="6">
    <location>
        <position position="506"/>
    </location>
    <ligand>
        <name>ATP</name>
        <dbReference type="ChEBI" id="CHEBI:30616"/>
    </ligand>
</feature>
<evidence type="ECO:0000256" key="2">
    <source>
        <dbReference type="ARBA" id="ARBA00022598"/>
    </source>
</evidence>
<dbReference type="GO" id="GO:0005524">
    <property type="term" value="F:ATP binding"/>
    <property type="evidence" value="ECO:0007669"/>
    <property type="project" value="UniProtKB-KW"/>
</dbReference>
<dbReference type="Pfam" id="PF16177">
    <property type="entry name" value="ACAS_N"/>
    <property type="match status" value="1"/>
</dbReference>
<keyword evidence="5 6" id="KW-0007">Acetylation</keyword>
<feature type="binding site" evidence="6">
    <location>
        <position position="543"/>
    </location>
    <ligand>
        <name>Mg(2+)</name>
        <dbReference type="ChEBI" id="CHEBI:18420"/>
    </ligand>
</feature>
<dbReference type="InterPro" id="IPR042099">
    <property type="entry name" value="ANL_N_sf"/>
</dbReference>
<evidence type="ECO:0000313" key="12">
    <source>
        <dbReference type="Proteomes" id="UP000539473"/>
    </source>
</evidence>
<feature type="binding site" evidence="6">
    <location>
        <begin position="393"/>
        <end position="395"/>
    </location>
    <ligand>
        <name>ATP</name>
        <dbReference type="ChEBI" id="CHEBI:30616"/>
    </ligand>
</feature>
<dbReference type="SUPFAM" id="SSF56801">
    <property type="entry name" value="Acetyl-CoA synthetase-like"/>
    <property type="match status" value="1"/>
</dbReference>
<feature type="binding site" evidence="6">
    <location>
        <position position="341"/>
    </location>
    <ligand>
        <name>CoA</name>
        <dbReference type="ChEBI" id="CHEBI:57287"/>
    </ligand>
</feature>
<evidence type="ECO:0000256" key="3">
    <source>
        <dbReference type="ARBA" id="ARBA00022741"/>
    </source>
</evidence>
<comment type="catalytic activity">
    <reaction evidence="6">
        <text>acetate + ATP + CoA = acetyl-CoA + AMP + diphosphate</text>
        <dbReference type="Rhea" id="RHEA:23176"/>
        <dbReference type="ChEBI" id="CHEBI:30089"/>
        <dbReference type="ChEBI" id="CHEBI:30616"/>
        <dbReference type="ChEBI" id="CHEBI:33019"/>
        <dbReference type="ChEBI" id="CHEBI:57287"/>
        <dbReference type="ChEBI" id="CHEBI:57288"/>
        <dbReference type="ChEBI" id="CHEBI:456215"/>
        <dbReference type="EC" id="6.2.1.1"/>
    </reaction>
</comment>
<dbReference type="PANTHER" id="PTHR24095:SF14">
    <property type="entry name" value="ACETYL-COENZYME A SYNTHETASE 1"/>
    <property type="match status" value="1"/>
</dbReference>
<keyword evidence="2 6" id="KW-0436">Ligase</keyword>
<protein>
    <recommendedName>
        <fullName evidence="6">Acetyl-coenzyme A synthetase</fullName>
        <shortName evidence="6">AcCoA synthetase</shortName>
        <shortName evidence="6">Acs</shortName>
        <ecNumber evidence="6">6.2.1.1</ecNumber>
    </recommendedName>
    <alternativeName>
        <fullName evidence="6">Acetate--CoA ligase</fullName>
    </alternativeName>
    <alternativeName>
        <fullName evidence="6">Acyl-activating enzyme</fullName>
    </alternativeName>
</protein>
<keyword evidence="6" id="KW-0479">Metal-binding</keyword>
<dbReference type="GO" id="GO:0003987">
    <property type="term" value="F:acetate-CoA ligase activity"/>
    <property type="evidence" value="ECO:0007669"/>
    <property type="project" value="UniProtKB-UniRule"/>
</dbReference>
<dbReference type="Gene3D" id="3.30.300.30">
    <property type="match status" value="1"/>
</dbReference>
<keyword evidence="13" id="KW-1185">Reference proteome</keyword>
<dbReference type="NCBIfam" id="NF001208">
    <property type="entry name" value="PRK00174.1"/>
    <property type="match status" value="1"/>
</dbReference>
<organism evidence="11 12">
    <name type="scientific">Deinococcus metalli</name>
    <dbReference type="NCBI Taxonomy" id="1141878"/>
    <lineage>
        <taxon>Bacteria</taxon>
        <taxon>Thermotogati</taxon>
        <taxon>Deinococcota</taxon>
        <taxon>Deinococci</taxon>
        <taxon>Deinococcales</taxon>
        <taxon>Deinococcaceae</taxon>
        <taxon>Deinococcus</taxon>
    </lineage>
</organism>
<dbReference type="EMBL" id="JACHFK010000006">
    <property type="protein sequence ID" value="MBB5377298.1"/>
    <property type="molecule type" value="Genomic_DNA"/>
</dbReference>
<evidence type="ECO:0000256" key="5">
    <source>
        <dbReference type="ARBA" id="ARBA00022990"/>
    </source>
</evidence>
<accession>A0A7W8NRV1</accession>
<dbReference type="Pfam" id="PF13193">
    <property type="entry name" value="AMP-binding_C"/>
    <property type="match status" value="1"/>
</dbReference>
<dbReference type="PANTHER" id="PTHR24095">
    <property type="entry name" value="ACETYL-COENZYME A SYNTHETASE"/>
    <property type="match status" value="1"/>
</dbReference>
<reference evidence="11 12" key="3">
    <citation type="submission" date="2020-08" db="EMBL/GenBank/DDBJ databases">
        <title>Genomic Encyclopedia of Type Strains, Phase IV (KMG-IV): sequencing the most valuable type-strain genomes for metagenomic binning, comparative biology and taxonomic classification.</title>
        <authorList>
            <person name="Goeker M."/>
        </authorList>
    </citation>
    <scope>NUCLEOTIDE SEQUENCE [LARGE SCALE GENOMIC DNA]</scope>
    <source>
        <strain evidence="11 12">DSM 27521</strain>
    </source>
</reference>
<evidence type="ECO:0000259" key="7">
    <source>
        <dbReference type="Pfam" id="PF00501"/>
    </source>
</evidence>
<dbReference type="InterPro" id="IPR020845">
    <property type="entry name" value="AMP-binding_CS"/>
</dbReference>
<dbReference type="InterPro" id="IPR045851">
    <property type="entry name" value="AMP-bd_C_sf"/>
</dbReference>
<dbReference type="CDD" id="cd05966">
    <property type="entry name" value="ACS"/>
    <property type="match status" value="1"/>
</dbReference>
<reference evidence="10" key="1">
    <citation type="journal article" date="2014" name="Int. J. Syst. Evol. Microbiol.">
        <title>Complete genome of a new Firmicutes species belonging to the dominant human colonic microbiota ('Ruminococcus bicirculans') reveals two chromosomes and a selective capacity to utilize plant glucans.</title>
        <authorList>
            <consortium name="NISC Comparative Sequencing Program"/>
            <person name="Wegmann U."/>
            <person name="Louis P."/>
            <person name="Goesmann A."/>
            <person name="Henrissat B."/>
            <person name="Duncan S.H."/>
            <person name="Flint H.J."/>
        </authorList>
    </citation>
    <scope>NUCLEOTIDE SEQUENCE</scope>
    <source>
        <strain evidence="10">CGMCC 1.18437</strain>
    </source>
</reference>
<feature type="binding site" evidence="6">
    <location>
        <position position="529"/>
    </location>
    <ligand>
        <name>CoA</name>
        <dbReference type="ChEBI" id="CHEBI:57287"/>
    </ligand>
</feature>
<evidence type="ECO:0000256" key="6">
    <source>
        <dbReference type="HAMAP-Rule" id="MF_01123"/>
    </source>
</evidence>
<comment type="PTM">
    <text evidence="6">Acetylated. Deacetylation by the SIR2-homolog deacetylase activates the enzyme.</text>
</comment>
<dbReference type="InterPro" id="IPR032387">
    <property type="entry name" value="ACAS_N"/>
</dbReference>
<evidence type="ECO:0000259" key="8">
    <source>
        <dbReference type="Pfam" id="PF13193"/>
    </source>
</evidence>
<feature type="binding site" evidence="6">
    <location>
        <position position="545"/>
    </location>
    <ligand>
        <name>Mg(2+)</name>
        <dbReference type="ChEBI" id="CHEBI:18420"/>
    </ligand>
</feature>
<feature type="binding site" evidence="6">
    <location>
        <position position="521"/>
    </location>
    <ligand>
        <name>ATP</name>
        <dbReference type="ChEBI" id="CHEBI:30616"/>
    </ligand>
</feature>
<dbReference type="Gene3D" id="3.40.50.12780">
    <property type="entry name" value="N-terminal domain of ligase-like"/>
    <property type="match status" value="1"/>
</dbReference>
<comment type="caution">
    <text evidence="6">Lacks conserved residue(s) required for the propagation of feature annotation.</text>
</comment>
<evidence type="ECO:0000256" key="1">
    <source>
        <dbReference type="ARBA" id="ARBA00006432"/>
    </source>
</evidence>
<evidence type="ECO:0000259" key="9">
    <source>
        <dbReference type="Pfam" id="PF16177"/>
    </source>
</evidence>
<comment type="cofactor">
    <cofactor evidence="6">
        <name>Mg(2+)</name>
        <dbReference type="ChEBI" id="CHEBI:18420"/>
    </cofactor>
</comment>
<sequence>MTTPLSDHIDAMLHEDRVIAPSEAFAAQARVTREDYDRLYRQSIDDPQTFWADVAGELEWMTPWTQVLEWQEPHAQWFVGAQTNIAHNALDRNVARGLGDKRAIVWEGEDGEVRTYTYAELLAEVKKAANALSGLGVQAGDRVTLYLPMIPEAAIAMLACARIGAAHSVVFGGFSVSALSDRINDAQSTVLITADGGLRRGNLVPLKANADEAARTTPGLQHIVVVNRGGSNPPMQEGRDVWWHDLLAGAGEEHDAVPVDSEHPLFILYTSGSTGKPKGVLHTTGGYMVGTYLTTRTVFDLRDDDVYWCTADVGWVTGHSYIVYGPLLNGATVLMYEGAPNQPDWGRFWDIVQKHRVTILYTAPTAIRAIMRQGDAYPNAYDLSSLRLLGSVGEPINPEAWMWYYRVIGGERCPVVDTWWQTETGSIMLTTLPGAYPSKPGSAGLPMFGVDAAIMTREGQELGPNDGGLLVIKKPWPSMLRTVYGDDARYRKSYWGEIPHVYFAGDGARRDAEGYYTVMGRVDDVLNVSGHRLGTMEIESALVAHPSVAEAAVVGRPDDVKGECVVAFITPQGGHTVDPAALRAHVSKEIGALARPDAIIVAEALPKTRSGKIMRRFLRQIAAGRAIEGDTSTLEDPSVLDRLAATEAV</sequence>
<feature type="modified residue" description="N6-acetyllysine" evidence="6">
    <location>
        <position position="612"/>
    </location>
</feature>
<dbReference type="EMBL" id="BNAJ01000006">
    <property type="protein sequence ID" value="GHF47538.1"/>
    <property type="molecule type" value="Genomic_DNA"/>
</dbReference>
<dbReference type="AlphaFoldDB" id="A0A7W8NRV1"/>
<dbReference type="InterPro" id="IPR000873">
    <property type="entry name" value="AMP-dep_synth/lig_dom"/>
</dbReference>
<reference evidence="13" key="2">
    <citation type="journal article" date="2019" name="Int. J. Syst. Evol. Microbiol.">
        <title>The Global Catalogue of Microorganisms (GCM) 10K type strain sequencing project: providing services to taxonomists for standard genome sequencing and annotation.</title>
        <authorList>
            <consortium name="The Broad Institute Genomics Platform"/>
            <consortium name="The Broad Institute Genome Sequencing Center for Infectious Disease"/>
            <person name="Wu L."/>
            <person name="Ma J."/>
        </authorList>
    </citation>
    <scope>NUCLEOTIDE SEQUENCE [LARGE SCALE GENOMIC DNA]</scope>
    <source>
        <strain evidence="13">CGMCC 1.18437</strain>
    </source>
</reference>
<feature type="binding site" evidence="6">
    <location>
        <begin position="417"/>
        <end position="422"/>
    </location>
    <ligand>
        <name>ATP</name>
        <dbReference type="ChEBI" id="CHEBI:30616"/>
    </ligand>
</feature>
<proteinExistence type="inferred from homology"/>
<name>A0A7W8NRV1_9DEIO</name>
<dbReference type="PROSITE" id="PS00455">
    <property type="entry name" value="AMP_BINDING"/>
    <property type="match status" value="1"/>
</dbReference>
<dbReference type="HAMAP" id="MF_01123">
    <property type="entry name" value="Ac_CoA_synth"/>
    <property type="match status" value="1"/>
</dbReference>
<keyword evidence="4 6" id="KW-0067">ATP-binding</keyword>
<dbReference type="FunFam" id="3.40.50.12780:FF:000001">
    <property type="entry name" value="Acetyl-coenzyme A synthetase"/>
    <property type="match status" value="1"/>
</dbReference>
<dbReference type="NCBIfam" id="TIGR02188">
    <property type="entry name" value="Ac_CoA_lig_AcsA"/>
    <property type="match status" value="1"/>
</dbReference>
<evidence type="ECO:0000313" key="10">
    <source>
        <dbReference type="EMBL" id="GHF47538.1"/>
    </source>
</evidence>
<dbReference type="GO" id="GO:0019427">
    <property type="term" value="P:acetyl-CoA biosynthetic process from acetate"/>
    <property type="evidence" value="ECO:0007669"/>
    <property type="project" value="UniProtKB-UniRule"/>
</dbReference>
<evidence type="ECO:0000313" key="11">
    <source>
        <dbReference type="EMBL" id="MBB5377298.1"/>
    </source>
</evidence>
<feature type="binding site" evidence="6">
    <location>
        <begin position="199"/>
        <end position="202"/>
    </location>
    <ligand>
        <name>CoA</name>
        <dbReference type="ChEBI" id="CHEBI:57287"/>
    </ligand>
</feature>
<evidence type="ECO:0000256" key="4">
    <source>
        <dbReference type="ARBA" id="ARBA00022840"/>
    </source>
</evidence>
<comment type="function">
    <text evidence="6">Catalyzes the conversion of acetate into acetyl-CoA (AcCoA), an essential intermediate at the junction of anabolic and catabolic pathways. AcsA undergoes a two-step reaction. In the first half reaction, AcsA combines acetate with ATP to form acetyl-adenylate (AcAMP) intermediate. In the second half reaction, it can then transfer the acetyl group from AcAMP to the sulfhydryl group of CoA, forming the product AcCoA.</text>
</comment>
<keyword evidence="3 6" id="KW-0547">Nucleotide-binding</keyword>
<feature type="domain" description="Acetyl-coenzyme A synthetase N-terminal" evidence="9">
    <location>
        <begin position="36"/>
        <end position="89"/>
    </location>
</feature>
<keyword evidence="6" id="KW-0460">Magnesium</keyword>
<dbReference type="EC" id="6.2.1.1" evidence="6"/>
<feature type="binding site" evidence="6">
    <location>
        <position position="317"/>
    </location>
    <ligand>
        <name>CoA</name>
        <dbReference type="ChEBI" id="CHEBI:57287"/>
    </ligand>
</feature>
<feature type="binding site" evidence="6">
    <location>
        <position position="532"/>
    </location>
    <ligand>
        <name>ATP</name>
        <dbReference type="ChEBI" id="CHEBI:30616"/>
    </ligand>
</feature>
<feature type="binding site" evidence="6">
    <location>
        <position position="548"/>
    </location>
    <ligand>
        <name>Mg(2+)</name>
        <dbReference type="ChEBI" id="CHEBI:18420"/>
    </ligand>
</feature>
<comment type="similarity">
    <text evidence="1 6">Belongs to the ATP-dependent AMP-binding enzyme family.</text>
</comment>
<dbReference type="RefSeq" id="WP_184112694.1">
    <property type="nucleotide sequence ID" value="NZ_BNAJ01000006.1"/>
</dbReference>
<dbReference type="Pfam" id="PF00501">
    <property type="entry name" value="AMP-binding"/>
    <property type="match status" value="1"/>
</dbReference>
<evidence type="ECO:0000313" key="13">
    <source>
        <dbReference type="Proteomes" id="UP000619376"/>
    </source>
</evidence>
<dbReference type="GO" id="GO:0046872">
    <property type="term" value="F:metal ion binding"/>
    <property type="evidence" value="ECO:0007669"/>
    <property type="project" value="UniProtKB-KW"/>
</dbReference>
<gene>
    <name evidence="6 10" type="primary">acsA</name>
    <name evidence="10" type="ORF">GCM10017781_24760</name>
    <name evidence="11" type="ORF">HNQ07_002771</name>
</gene>
<dbReference type="GO" id="GO:0016208">
    <property type="term" value="F:AMP binding"/>
    <property type="evidence" value="ECO:0007669"/>
    <property type="project" value="InterPro"/>
</dbReference>
<dbReference type="InterPro" id="IPR011904">
    <property type="entry name" value="Ac_CoA_lig"/>
</dbReference>
<dbReference type="GO" id="GO:0005829">
    <property type="term" value="C:cytosol"/>
    <property type="evidence" value="ECO:0007669"/>
    <property type="project" value="TreeGrafter"/>
</dbReference>